<dbReference type="InterPro" id="IPR000600">
    <property type="entry name" value="ROK"/>
</dbReference>
<comment type="caution">
    <text evidence="3">The sequence shown here is derived from an EMBL/GenBank/DDBJ whole genome shotgun (WGS) entry which is preliminary data.</text>
</comment>
<dbReference type="InterPro" id="IPR043129">
    <property type="entry name" value="ATPase_NBD"/>
</dbReference>
<evidence type="ECO:0000313" key="4">
    <source>
        <dbReference type="Proteomes" id="UP000647241"/>
    </source>
</evidence>
<dbReference type="AlphaFoldDB" id="A0A917H8P1"/>
<keyword evidence="4" id="KW-1185">Reference proteome</keyword>
<sequence length="393" mass="42734">MPIRSSSSFAFTQKQSASNKTPRQINRNLVFNLIRARQPLSRADLARVSGLQRSTVSLIVEELIREKWILEGTTGRLPRGRRPTFLELNHQRGVIALDIHPSQTTVAVTDLGGRIVAQNVVDLPHDPGKVIQPIVHAIRKLIAAHSDKSFDGIGISLPGRPDPALQKLIFAPNLNWPVLSIKSRIERATGLRVEMDNVANACALSEVWFGDSDGMHDLVVVNVSEGIGTGIFANGRLLRGANGMAGEFGHVQLEMEGPLCGCGGRGCWETVASNRAGLRYYHELNGNSGEQTPQNFTALVKLAQNGDEKAIKALEKMSTFLGRGLRMIASALAPSEIIIVGDFTAAWYLFGPLVEAELKKNSLSRSPKLRPSFEGNTARLRSAVALVMNEGLI</sequence>
<proteinExistence type="inferred from homology"/>
<dbReference type="PANTHER" id="PTHR18964:SF149">
    <property type="entry name" value="BIFUNCTIONAL UDP-N-ACETYLGLUCOSAMINE 2-EPIMERASE_N-ACETYLMANNOSAMINE KINASE"/>
    <property type="match status" value="1"/>
</dbReference>
<dbReference type="Pfam" id="PF00480">
    <property type="entry name" value="ROK"/>
    <property type="match status" value="1"/>
</dbReference>
<accession>A0A917H8P1</accession>
<reference evidence="3" key="1">
    <citation type="journal article" date="2014" name="Int. J. Syst. Evol. Microbiol.">
        <title>Complete genome sequence of Corynebacterium casei LMG S-19264T (=DSM 44701T), isolated from a smear-ripened cheese.</title>
        <authorList>
            <consortium name="US DOE Joint Genome Institute (JGI-PGF)"/>
            <person name="Walter F."/>
            <person name="Albersmeier A."/>
            <person name="Kalinowski J."/>
            <person name="Ruckert C."/>
        </authorList>
    </citation>
    <scope>NUCLEOTIDE SEQUENCE</scope>
    <source>
        <strain evidence="3">CGMCC 1.12997</strain>
    </source>
</reference>
<dbReference type="PROSITE" id="PS01125">
    <property type="entry name" value="ROK"/>
    <property type="match status" value="1"/>
</dbReference>
<dbReference type="Proteomes" id="UP000647241">
    <property type="component" value="Unassembled WGS sequence"/>
</dbReference>
<dbReference type="SUPFAM" id="SSF46785">
    <property type="entry name" value="Winged helix' DNA-binding domain"/>
    <property type="match status" value="1"/>
</dbReference>
<dbReference type="Gene3D" id="1.10.10.10">
    <property type="entry name" value="Winged helix-like DNA-binding domain superfamily/Winged helix DNA-binding domain"/>
    <property type="match status" value="1"/>
</dbReference>
<comment type="similarity">
    <text evidence="1">Belongs to the ROK (NagC/XylR) family.</text>
</comment>
<evidence type="ECO:0000256" key="2">
    <source>
        <dbReference type="SAM" id="MobiDB-lite"/>
    </source>
</evidence>
<organism evidence="3 4">
    <name type="scientific">Edaphobacter dinghuensis</name>
    <dbReference type="NCBI Taxonomy" id="1560005"/>
    <lineage>
        <taxon>Bacteria</taxon>
        <taxon>Pseudomonadati</taxon>
        <taxon>Acidobacteriota</taxon>
        <taxon>Terriglobia</taxon>
        <taxon>Terriglobales</taxon>
        <taxon>Acidobacteriaceae</taxon>
        <taxon>Edaphobacter</taxon>
    </lineage>
</organism>
<name>A0A917H8P1_9BACT</name>
<dbReference type="SUPFAM" id="SSF53067">
    <property type="entry name" value="Actin-like ATPase domain"/>
    <property type="match status" value="1"/>
</dbReference>
<evidence type="ECO:0000313" key="3">
    <source>
        <dbReference type="EMBL" id="GGG71544.1"/>
    </source>
</evidence>
<dbReference type="RefSeq" id="WP_188553324.1">
    <property type="nucleotide sequence ID" value="NZ_BMGT01000002.1"/>
</dbReference>
<dbReference type="PANTHER" id="PTHR18964">
    <property type="entry name" value="ROK (REPRESSOR, ORF, KINASE) FAMILY"/>
    <property type="match status" value="1"/>
</dbReference>
<protein>
    <submittedName>
        <fullName evidence="3">Xylose repressor</fullName>
    </submittedName>
</protein>
<dbReference type="InterPro" id="IPR049874">
    <property type="entry name" value="ROK_cs"/>
</dbReference>
<gene>
    <name evidence="3" type="primary">xylR</name>
    <name evidence="3" type="ORF">GCM10011585_12230</name>
</gene>
<dbReference type="Gene3D" id="3.30.420.40">
    <property type="match status" value="2"/>
</dbReference>
<feature type="region of interest" description="Disordered" evidence="2">
    <location>
        <begin position="1"/>
        <end position="22"/>
    </location>
</feature>
<evidence type="ECO:0000256" key="1">
    <source>
        <dbReference type="ARBA" id="ARBA00006479"/>
    </source>
</evidence>
<dbReference type="InterPro" id="IPR036388">
    <property type="entry name" value="WH-like_DNA-bd_sf"/>
</dbReference>
<reference evidence="3" key="2">
    <citation type="submission" date="2020-09" db="EMBL/GenBank/DDBJ databases">
        <authorList>
            <person name="Sun Q."/>
            <person name="Zhou Y."/>
        </authorList>
    </citation>
    <scope>NUCLEOTIDE SEQUENCE</scope>
    <source>
        <strain evidence="3">CGMCC 1.12997</strain>
    </source>
</reference>
<dbReference type="InterPro" id="IPR036390">
    <property type="entry name" value="WH_DNA-bd_sf"/>
</dbReference>
<dbReference type="EMBL" id="BMGT01000002">
    <property type="protein sequence ID" value="GGG71544.1"/>
    <property type="molecule type" value="Genomic_DNA"/>
</dbReference>